<dbReference type="CDD" id="cd00143">
    <property type="entry name" value="PP2Cc"/>
    <property type="match status" value="1"/>
</dbReference>
<reference evidence="3 4" key="1">
    <citation type="journal article" date="2019" name="Nat. Med.">
        <title>A library of human gut bacterial isolates paired with longitudinal multiomics data enables mechanistic microbiome research.</title>
        <authorList>
            <person name="Poyet M."/>
            <person name="Groussin M."/>
            <person name="Gibbons S.M."/>
            <person name="Avila-Pacheco J."/>
            <person name="Jiang X."/>
            <person name="Kearney S.M."/>
            <person name="Perrotta A.R."/>
            <person name="Berdy B."/>
            <person name="Zhao S."/>
            <person name="Lieberman T.D."/>
            <person name="Swanson P.K."/>
            <person name="Smith M."/>
            <person name="Roesemann S."/>
            <person name="Alexander J.E."/>
            <person name="Rich S.A."/>
            <person name="Livny J."/>
            <person name="Vlamakis H."/>
            <person name="Clish C."/>
            <person name="Bullock K."/>
            <person name="Deik A."/>
            <person name="Scott J."/>
            <person name="Pierce K.A."/>
            <person name="Xavier R.J."/>
            <person name="Alm E.J."/>
        </authorList>
    </citation>
    <scope>NUCLEOTIDE SEQUENCE [LARGE SCALE GENOMIC DNA]</scope>
    <source>
        <strain evidence="3 4">BIOML-A41</strain>
    </source>
</reference>
<dbReference type="Pfam" id="PF03747">
    <property type="entry name" value="ADP_ribosyl_GH"/>
    <property type="match status" value="1"/>
</dbReference>
<dbReference type="PANTHER" id="PTHR16222:SF12">
    <property type="entry name" value="ADP-RIBOSYLGLYCOHYDROLASE-RELATED"/>
    <property type="match status" value="1"/>
</dbReference>
<evidence type="ECO:0000313" key="4">
    <source>
        <dbReference type="Proteomes" id="UP000478493"/>
    </source>
</evidence>
<evidence type="ECO:0000256" key="1">
    <source>
        <dbReference type="PIRSR" id="PIRSR605502-1"/>
    </source>
</evidence>
<accession>A0A5M5ME52</accession>
<dbReference type="SMART" id="SM00331">
    <property type="entry name" value="PP2C_SIG"/>
    <property type="match status" value="1"/>
</dbReference>
<dbReference type="InterPro" id="IPR050792">
    <property type="entry name" value="ADP-ribosylglycohydrolase"/>
</dbReference>
<dbReference type="EMBL" id="VWGP01000004">
    <property type="protein sequence ID" value="KAA4539693.1"/>
    <property type="molecule type" value="Genomic_DNA"/>
</dbReference>
<keyword evidence="1" id="KW-0479">Metal-binding</keyword>
<dbReference type="SUPFAM" id="SSF101478">
    <property type="entry name" value="ADP-ribosylglycohydrolase"/>
    <property type="match status" value="1"/>
</dbReference>
<feature type="binding site" evidence="1">
    <location>
        <position position="333"/>
    </location>
    <ligand>
        <name>Mg(2+)</name>
        <dbReference type="ChEBI" id="CHEBI:18420"/>
        <label>1</label>
    </ligand>
</feature>
<keyword evidence="1" id="KW-0460">Magnesium</keyword>
<dbReference type="InterPro" id="IPR036705">
    <property type="entry name" value="Ribosyl_crysJ1_sf"/>
</dbReference>
<proteinExistence type="predicted"/>
<evidence type="ECO:0000259" key="2">
    <source>
        <dbReference type="PROSITE" id="PS51746"/>
    </source>
</evidence>
<comment type="cofactor">
    <cofactor evidence="1">
        <name>Mg(2+)</name>
        <dbReference type="ChEBI" id="CHEBI:18420"/>
    </cofactor>
    <text evidence="1">Binds 2 magnesium ions per subunit.</text>
</comment>
<feature type="binding site" evidence="1">
    <location>
        <position position="509"/>
    </location>
    <ligand>
        <name>Mg(2+)</name>
        <dbReference type="ChEBI" id="CHEBI:18420"/>
        <label>1</label>
    </ligand>
</feature>
<dbReference type="Gene3D" id="1.10.4080.10">
    <property type="entry name" value="ADP-ribosylation/Crystallin J1"/>
    <property type="match status" value="1"/>
</dbReference>
<dbReference type="SUPFAM" id="SSF81606">
    <property type="entry name" value="PP2C-like"/>
    <property type="match status" value="1"/>
</dbReference>
<dbReference type="PROSITE" id="PS51746">
    <property type="entry name" value="PPM_2"/>
    <property type="match status" value="1"/>
</dbReference>
<feature type="binding site" evidence="1">
    <location>
        <position position="506"/>
    </location>
    <ligand>
        <name>Mg(2+)</name>
        <dbReference type="ChEBI" id="CHEBI:18420"/>
        <label>1</label>
    </ligand>
</feature>
<comment type="caution">
    <text evidence="3">The sequence shown here is derived from an EMBL/GenBank/DDBJ whole genome shotgun (WGS) entry which is preliminary data.</text>
</comment>
<sequence>MNCNIMSKEVQEKSFHIRIAQPLAFTEVGAKHKNEDAIYPLLGAATHGDTLFMVCDGIGGLAGGDIASNTVCRSISTYLLNHAEFSFDVSLFNKALLHTYNELDRVSKDEIGSTLTFLKILNDSVFIAHLGDSRVYHIRPCRYEEESILFQTKDHSLVNELIDKGKITRREARGFGLNNTITKSIQSHCEKRYNATVYQTSDIQSGDYFFLCSDGVLEYVTNARLQHILCSDASDVDKMVQIEAICRDKSTDNYSAYLIRITESNLSLDRNTGAALDLKVEQLPRIDLIDNERTIPKILIGAIAGDIVGSYYEFVPMKSVDFPLFNGSSSHFTDDTVMTIANADWLLTSDSLLGIMQDYGNRYPSSYGSMFYEWLKADNPQPYNSWGNGSAMRVSPVGWAFNTLEETLEAAKQSAEVTHNHPEGIKGAQATAACIYLARTGKSKQKIKEYIETTFGYNLSRTCDEIRPTYYFNESCQGTVPESIIAFLESTDYESAIRLTISLGGDADTVGAITGGIAEAYYKEIPQYIREEVLKRLPNEFIDIMQRFYEMFVDKRIIKNSI</sequence>
<organism evidence="3 4">
    <name type="scientific">Bacteroides ovatus</name>
    <dbReference type="NCBI Taxonomy" id="28116"/>
    <lineage>
        <taxon>Bacteria</taxon>
        <taxon>Pseudomonadati</taxon>
        <taxon>Bacteroidota</taxon>
        <taxon>Bacteroidia</taxon>
        <taxon>Bacteroidales</taxon>
        <taxon>Bacteroidaceae</taxon>
        <taxon>Bacteroides</taxon>
    </lineage>
</organism>
<gene>
    <name evidence="3" type="ORF">F3B85_06760</name>
</gene>
<dbReference type="Pfam" id="PF13672">
    <property type="entry name" value="PP2C_2"/>
    <property type="match status" value="1"/>
</dbReference>
<feature type="binding site" evidence="1">
    <location>
        <position position="508"/>
    </location>
    <ligand>
        <name>Mg(2+)</name>
        <dbReference type="ChEBI" id="CHEBI:18420"/>
        <label>1</label>
    </ligand>
</feature>
<dbReference type="InterPro" id="IPR001932">
    <property type="entry name" value="PPM-type_phosphatase-like_dom"/>
</dbReference>
<dbReference type="InterPro" id="IPR005502">
    <property type="entry name" value="Ribosyl_crysJ1"/>
</dbReference>
<dbReference type="InterPro" id="IPR036457">
    <property type="entry name" value="PPM-type-like_dom_sf"/>
</dbReference>
<dbReference type="Gene3D" id="3.60.40.10">
    <property type="entry name" value="PPM-type phosphatase domain"/>
    <property type="match status" value="1"/>
</dbReference>
<dbReference type="AlphaFoldDB" id="A0A5M5ME52"/>
<feature type="domain" description="PPM-type phosphatase" evidence="2">
    <location>
        <begin position="16"/>
        <end position="261"/>
    </location>
</feature>
<feature type="binding site" evidence="1">
    <location>
        <position position="334"/>
    </location>
    <ligand>
        <name>Mg(2+)</name>
        <dbReference type="ChEBI" id="CHEBI:18420"/>
        <label>1</label>
    </ligand>
</feature>
<name>A0A5M5ME52_BACOV</name>
<dbReference type="Proteomes" id="UP000478493">
    <property type="component" value="Unassembled WGS sequence"/>
</dbReference>
<dbReference type="GO" id="GO:0046872">
    <property type="term" value="F:metal ion binding"/>
    <property type="evidence" value="ECO:0007669"/>
    <property type="project" value="UniProtKB-KW"/>
</dbReference>
<protein>
    <recommendedName>
        <fullName evidence="2">PPM-type phosphatase domain-containing protein</fullName>
    </recommendedName>
</protein>
<feature type="binding site" evidence="1">
    <location>
        <position position="335"/>
    </location>
    <ligand>
        <name>Mg(2+)</name>
        <dbReference type="ChEBI" id="CHEBI:18420"/>
        <label>1</label>
    </ligand>
</feature>
<dbReference type="SMART" id="SM00332">
    <property type="entry name" value="PP2Cc"/>
    <property type="match status" value="1"/>
</dbReference>
<dbReference type="PANTHER" id="PTHR16222">
    <property type="entry name" value="ADP-RIBOSYLGLYCOHYDROLASE"/>
    <property type="match status" value="1"/>
</dbReference>
<evidence type="ECO:0000313" key="3">
    <source>
        <dbReference type="EMBL" id="KAA4539693.1"/>
    </source>
</evidence>